<keyword evidence="4" id="KW-0597">Phosphoprotein</keyword>
<dbReference type="Gene3D" id="3.30.559.10">
    <property type="entry name" value="Chloramphenicol acetyltransferase-like domain"/>
    <property type="match status" value="1"/>
</dbReference>
<dbReference type="Pfam" id="PF13193">
    <property type="entry name" value="AMP-binding_C"/>
    <property type="match status" value="1"/>
</dbReference>
<dbReference type="PANTHER" id="PTHR45527:SF14">
    <property type="entry name" value="PLIPASTATIN SYNTHASE SUBUNIT B"/>
    <property type="match status" value="1"/>
</dbReference>
<dbReference type="InterPro" id="IPR036736">
    <property type="entry name" value="ACP-like_sf"/>
</dbReference>
<comment type="cofactor">
    <cofactor evidence="1">
        <name>pantetheine 4'-phosphate</name>
        <dbReference type="ChEBI" id="CHEBI:47942"/>
    </cofactor>
</comment>
<evidence type="ECO:0000313" key="8">
    <source>
        <dbReference type="Proteomes" id="UP000193427"/>
    </source>
</evidence>
<dbReference type="GO" id="GO:0009239">
    <property type="term" value="P:enterobactin biosynthetic process"/>
    <property type="evidence" value="ECO:0007669"/>
    <property type="project" value="TreeGrafter"/>
</dbReference>
<dbReference type="SUPFAM" id="SSF56801">
    <property type="entry name" value="Acetyl-CoA synthetase-like"/>
    <property type="match status" value="1"/>
</dbReference>
<evidence type="ECO:0000313" key="7">
    <source>
        <dbReference type="EMBL" id="ARN20326.1"/>
    </source>
</evidence>
<dbReference type="InterPro" id="IPR042099">
    <property type="entry name" value="ANL_N_sf"/>
</dbReference>
<feature type="region of interest" description="Disordered" evidence="5">
    <location>
        <begin position="25"/>
        <end position="44"/>
    </location>
</feature>
<keyword evidence="3" id="KW-0596">Phosphopantetheine</keyword>
<dbReference type="PROSITE" id="PS50075">
    <property type="entry name" value="CARRIER"/>
    <property type="match status" value="1"/>
</dbReference>
<evidence type="ECO:0000256" key="3">
    <source>
        <dbReference type="ARBA" id="ARBA00022450"/>
    </source>
</evidence>
<keyword evidence="8" id="KW-1185">Reference proteome</keyword>
<dbReference type="GO" id="GO:0047527">
    <property type="term" value="F:2,3-dihydroxybenzoate-serine ligase activity"/>
    <property type="evidence" value="ECO:0007669"/>
    <property type="project" value="TreeGrafter"/>
</dbReference>
<feature type="domain" description="Carrier" evidence="6">
    <location>
        <begin position="988"/>
        <end position="1063"/>
    </location>
</feature>
<protein>
    <recommendedName>
        <fullName evidence="6">Carrier domain-containing protein</fullName>
    </recommendedName>
</protein>
<accession>A0A1W6L7Z0</accession>
<dbReference type="FunFam" id="1.10.1200.10:FF:000005">
    <property type="entry name" value="Nonribosomal peptide synthetase 1"/>
    <property type="match status" value="1"/>
</dbReference>
<evidence type="ECO:0000256" key="4">
    <source>
        <dbReference type="ARBA" id="ARBA00022553"/>
    </source>
</evidence>
<dbReference type="InterPro" id="IPR001242">
    <property type="entry name" value="Condensation_dom"/>
</dbReference>
<dbReference type="InterPro" id="IPR000873">
    <property type="entry name" value="AMP-dep_synth/lig_dom"/>
</dbReference>
<proteinExistence type="inferred from homology"/>
<dbReference type="FunFam" id="3.40.50.980:FF:000001">
    <property type="entry name" value="Non-ribosomal peptide synthetase"/>
    <property type="match status" value="1"/>
</dbReference>
<dbReference type="EMBL" id="CP015118">
    <property type="protein sequence ID" value="ARN20326.1"/>
    <property type="molecule type" value="Genomic_DNA"/>
</dbReference>
<dbReference type="GO" id="GO:0009366">
    <property type="term" value="C:enterobactin synthetase complex"/>
    <property type="evidence" value="ECO:0007669"/>
    <property type="project" value="TreeGrafter"/>
</dbReference>
<dbReference type="Gene3D" id="1.10.1200.10">
    <property type="entry name" value="ACP-like"/>
    <property type="match status" value="1"/>
</dbReference>
<dbReference type="FunFam" id="3.40.50.12780:FF:000012">
    <property type="entry name" value="Non-ribosomal peptide synthetase"/>
    <property type="match status" value="1"/>
</dbReference>
<dbReference type="Gene3D" id="3.30.559.30">
    <property type="entry name" value="Nonribosomal peptide synthetase, condensation domain"/>
    <property type="match status" value="1"/>
</dbReference>
<dbReference type="KEGG" id="rgu:A4W93_10670"/>
<dbReference type="InterPro" id="IPR009081">
    <property type="entry name" value="PP-bd_ACP"/>
</dbReference>
<dbReference type="FunFam" id="3.40.50.980:FF:000002">
    <property type="entry name" value="Enterobactin synthetase component F"/>
    <property type="match status" value="1"/>
</dbReference>
<dbReference type="InterPro" id="IPR020806">
    <property type="entry name" value="PKS_PP-bd"/>
</dbReference>
<evidence type="ECO:0000256" key="1">
    <source>
        <dbReference type="ARBA" id="ARBA00001957"/>
    </source>
</evidence>
<dbReference type="AlphaFoldDB" id="A0A1W6L7Z0"/>
<dbReference type="SUPFAM" id="SSF52777">
    <property type="entry name" value="CoA-dependent acyltransferases"/>
    <property type="match status" value="2"/>
</dbReference>
<dbReference type="OrthoDB" id="5480912at2"/>
<dbReference type="Proteomes" id="UP000193427">
    <property type="component" value="Chromosome"/>
</dbReference>
<dbReference type="CDD" id="cd19531">
    <property type="entry name" value="LCL_NRPS-like"/>
    <property type="match status" value="1"/>
</dbReference>
<dbReference type="GO" id="GO:0031177">
    <property type="term" value="F:phosphopantetheine binding"/>
    <property type="evidence" value="ECO:0007669"/>
    <property type="project" value="InterPro"/>
</dbReference>
<dbReference type="InterPro" id="IPR045851">
    <property type="entry name" value="AMP-bd_C_sf"/>
</dbReference>
<dbReference type="Gene3D" id="3.30.300.30">
    <property type="match status" value="1"/>
</dbReference>
<dbReference type="InterPro" id="IPR010071">
    <property type="entry name" value="AA_adenyl_dom"/>
</dbReference>
<dbReference type="NCBIfam" id="TIGR01733">
    <property type="entry name" value="AA-adenyl-dom"/>
    <property type="match status" value="1"/>
</dbReference>
<dbReference type="Pfam" id="PF00501">
    <property type="entry name" value="AMP-binding"/>
    <property type="match status" value="1"/>
</dbReference>
<evidence type="ECO:0000259" key="6">
    <source>
        <dbReference type="PROSITE" id="PS50075"/>
    </source>
</evidence>
<dbReference type="FunFam" id="3.30.300.30:FF:000010">
    <property type="entry name" value="Enterobactin synthetase component F"/>
    <property type="match status" value="1"/>
</dbReference>
<dbReference type="GO" id="GO:0005829">
    <property type="term" value="C:cytosol"/>
    <property type="evidence" value="ECO:0007669"/>
    <property type="project" value="TreeGrafter"/>
</dbReference>
<dbReference type="Pfam" id="PF00668">
    <property type="entry name" value="Condensation"/>
    <property type="match status" value="1"/>
</dbReference>
<gene>
    <name evidence="7" type="ORF">A4W93_10670</name>
</gene>
<dbReference type="FunFam" id="2.30.38.10:FF:000001">
    <property type="entry name" value="Non-ribosomal peptide synthetase PvdI"/>
    <property type="match status" value="1"/>
</dbReference>
<reference evidence="7 8" key="1">
    <citation type="submission" date="2016-04" db="EMBL/GenBank/DDBJ databases">
        <title>Complete genome sequence of natural rubber-degrading, novel Gram-negative bacterium, Rhizobacter gummiphilus strain NS21.</title>
        <authorList>
            <person name="Tabata M."/>
            <person name="Kasai D."/>
            <person name="Fukuda M."/>
        </authorList>
    </citation>
    <scope>NUCLEOTIDE SEQUENCE [LARGE SCALE GENOMIC DNA]</scope>
    <source>
        <strain evidence="7 8">NS21</strain>
    </source>
</reference>
<dbReference type="PANTHER" id="PTHR45527">
    <property type="entry name" value="NONRIBOSOMAL PEPTIDE SYNTHETASE"/>
    <property type="match status" value="1"/>
</dbReference>
<sequence length="1086" mass="119649">MAHTDPLAQRRARLSDTQRERLAERLRGGAARAPAAPTIPRLGRTTAPMSHAQQRLWFLWQLDPSDTTYHLGAALRLEGHLDGEAVQAALDAVVARHEALRTDFQPDADGRAVQHIRPVRRVPLVTEDLSNEDGEARAMTLARAFHDQPFDLANGPLLRACHLRTGEGKHLLVLVMHHIATDAWSRQIVLGEFAAHYNARVRGEPCVLRELPIQYADHAQWQRDGLASGESARQLAWWTTQLGPAQPVLQLPADRPRGASSTRRAAELRVDVPAATATALLRFAQARHTTPFVALLTAFFLVLHRHTGERDLRVGVPTANRHQADTAGVVGLFVNTQVMRCLLDETDTPGDVLDRVREATLGAQAHQDLPFDQLVEALAPGRGDHGPQLFQVMFNHLKLDHEALTRLEGLMLHDYVGLGESAPFDLVLDTLERGDGRLAANFRFDAALFDRTTIERFARHYLAALDGLVALAGSPLRAMDLLSPTERERLSAWGDRTGTFESTPIHVLIERQVRERPDATAVVFEDQSLSYAELNRRANQVAHRLIGLGVGPEVKVGLSTQRSLEMVVGLLGILKAGGAYVPLDPAYPADRLAYMQADSGVALVLGSEDLGAERFAGQPEHDPQVPVHVEQLAYVIYTSGSTGRPKGAQLNHRNVTRLLEATQPWFGFGPQDVWTMFHSYAFDFSVWEIFGALCTGGRLVVVPHWVSRSPEDFVGLLKAQRVTVLNQTPSAFGQLMGVRGAYEDGLALRAVIFGGEALEPERLRPWMERWGDETPQLINMYGITETTVHVTYRRVTKADLGQGRSPVGTAIPDLGLRVLDERLELAPIGVPGELHVSGEGLARGYLNRRGLTAERFIADPFSEGGRLYRTGDLVRWSAEGQLEYLGRIDQQVKVRGFRIELGEIEAQLLAQPEVQEAVVVADEGRLVAYVTGEVDTAVLRERLGRVLPDYMVPGAMVVLGALPLNPNGKVDRKALPKPEYTSERVYEAPQGEVETRLAAIWAEVLDVARVGRQDNFFERGGHSLTALRMQVTVHQRLGANVPLRTCFEQPTLQALAAVVAAQVTDTQAGDSNDLDRMVELLGELES</sequence>
<dbReference type="STRING" id="946333.A4W93_10670"/>
<evidence type="ECO:0000256" key="5">
    <source>
        <dbReference type="SAM" id="MobiDB-lite"/>
    </source>
</evidence>
<dbReference type="SUPFAM" id="SSF47336">
    <property type="entry name" value="ACP-like"/>
    <property type="match status" value="1"/>
</dbReference>
<dbReference type="InterPro" id="IPR023213">
    <property type="entry name" value="CAT-like_dom_sf"/>
</dbReference>
<dbReference type="GO" id="GO:0043041">
    <property type="term" value="P:amino acid activation for nonribosomal peptide biosynthetic process"/>
    <property type="evidence" value="ECO:0007669"/>
    <property type="project" value="TreeGrafter"/>
</dbReference>
<dbReference type="PROSITE" id="PS00455">
    <property type="entry name" value="AMP_BINDING"/>
    <property type="match status" value="1"/>
</dbReference>
<name>A0A1W6L7Z0_9BURK</name>
<dbReference type="Pfam" id="PF00550">
    <property type="entry name" value="PP-binding"/>
    <property type="match status" value="1"/>
</dbReference>
<dbReference type="RefSeq" id="WP_085750599.1">
    <property type="nucleotide sequence ID" value="NZ_CP015118.1"/>
</dbReference>
<dbReference type="Gene3D" id="3.40.50.12780">
    <property type="entry name" value="N-terminal domain of ligase-like"/>
    <property type="match status" value="1"/>
</dbReference>
<dbReference type="SMART" id="SM00823">
    <property type="entry name" value="PKS_PP"/>
    <property type="match status" value="1"/>
</dbReference>
<comment type="similarity">
    <text evidence="2">Belongs to the ATP-dependent AMP-binding enzyme family.</text>
</comment>
<dbReference type="InterPro" id="IPR025110">
    <property type="entry name" value="AMP-bd_C"/>
</dbReference>
<organism evidence="7 8">
    <name type="scientific">Piscinibacter gummiphilus</name>
    <dbReference type="NCBI Taxonomy" id="946333"/>
    <lineage>
        <taxon>Bacteria</taxon>
        <taxon>Pseudomonadati</taxon>
        <taxon>Pseudomonadota</taxon>
        <taxon>Betaproteobacteria</taxon>
        <taxon>Burkholderiales</taxon>
        <taxon>Sphaerotilaceae</taxon>
        <taxon>Piscinibacter</taxon>
    </lineage>
</organism>
<dbReference type="InterPro" id="IPR020845">
    <property type="entry name" value="AMP-binding_CS"/>
</dbReference>
<dbReference type="CDD" id="cd17643">
    <property type="entry name" value="A_NRPS_Cytc1-like"/>
    <property type="match status" value="1"/>
</dbReference>
<evidence type="ECO:0000256" key="2">
    <source>
        <dbReference type="ARBA" id="ARBA00006432"/>
    </source>
</evidence>